<protein>
    <submittedName>
        <fullName evidence="3">Glutathione S-transferase</fullName>
    </submittedName>
</protein>
<reference evidence="3 4" key="1">
    <citation type="journal article" date="2011" name="Front. Microbiol.">
        <title>Genomic signatures of strain selection and enhancement in Bacillus atrophaeus var. globigii, a historical biowarfare simulant.</title>
        <authorList>
            <person name="Gibbons H.S."/>
            <person name="Broomall S.M."/>
            <person name="McNew L.A."/>
            <person name="Daligault H."/>
            <person name="Chapman C."/>
            <person name="Bruce D."/>
            <person name="Karavis M."/>
            <person name="Krepps M."/>
            <person name="McGregor P.A."/>
            <person name="Hong C."/>
            <person name="Park K.H."/>
            <person name="Akmal A."/>
            <person name="Feldman A."/>
            <person name="Lin J.S."/>
            <person name="Chang W.E."/>
            <person name="Higgs B.W."/>
            <person name="Demirev P."/>
            <person name="Lindquist J."/>
            <person name="Liem A."/>
            <person name="Fochler E."/>
            <person name="Read T.D."/>
            <person name="Tapia R."/>
            <person name="Johnson S."/>
            <person name="Bishop-Lilly K.A."/>
            <person name="Detter C."/>
            <person name="Han C."/>
            <person name="Sozhamannan S."/>
            <person name="Rosenzweig C.N."/>
            <person name="Skowronski E.W."/>
        </authorList>
    </citation>
    <scope>NUCLEOTIDE SEQUENCE [LARGE SCALE GENOMIC DNA]</scope>
    <source>
        <strain evidence="3 4">GYP-17</strain>
    </source>
</reference>
<evidence type="ECO:0000313" key="3">
    <source>
        <dbReference type="EMBL" id="RUO35768.1"/>
    </source>
</evidence>
<dbReference type="PANTHER" id="PTHR44051">
    <property type="entry name" value="GLUTATHIONE S-TRANSFERASE-RELATED"/>
    <property type="match status" value="1"/>
</dbReference>
<dbReference type="Pfam" id="PF00043">
    <property type="entry name" value="GST_C"/>
    <property type="match status" value="1"/>
</dbReference>
<dbReference type="PROSITE" id="PS50404">
    <property type="entry name" value="GST_NTER"/>
    <property type="match status" value="1"/>
</dbReference>
<sequence>MKIYETATAPNPRRVRMFLAEKGLLDEVEFVQIDLQKGENLSPEFTAKNPMRKVPVLELEDGICISETMAICRYFEEAYPESTALLGRSALEKALVEQWLRWVEFYFAVPTGMAFQHTSGYFKDRMKCFPEWGEDCKTAVTKFMGFLDSQLSTRSYLCGDALTIADINAFTTVQFARVIKVRIPDDHPHLQAWHDRMLARPSAKV</sequence>
<keyword evidence="3" id="KW-0808">Transferase</keyword>
<gene>
    <name evidence="3" type="ORF">CWE11_03145</name>
</gene>
<dbReference type="SUPFAM" id="SSF47616">
    <property type="entry name" value="GST C-terminal domain-like"/>
    <property type="match status" value="1"/>
</dbReference>
<dbReference type="PROSITE" id="PS50405">
    <property type="entry name" value="GST_CTER"/>
    <property type="match status" value="1"/>
</dbReference>
<dbReference type="CDD" id="cd03051">
    <property type="entry name" value="GST_N_GTT2_like"/>
    <property type="match status" value="1"/>
</dbReference>
<feature type="domain" description="GST N-terminal" evidence="1">
    <location>
        <begin position="1"/>
        <end position="83"/>
    </location>
</feature>
<dbReference type="InterPro" id="IPR010987">
    <property type="entry name" value="Glutathione-S-Trfase_C-like"/>
</dbReference>
<dbReference type="EMBL" id="PIPM01000002">
    <property type="protein sequence ID" value="RUO35768.1"/>
    <property type="molecule type" value="Genomic_DNA"/>
</dbReference>
<dbReference type="Gene3D" id="3.40.30.10">
    <property type="entry name" value="Glutaredoxin"/>
    <property type="match status" value="1"/>
</dbReference>
<evidence type="ECO:0000259" key="2">
    <source>
        <dbReference type="PROSITE" id="PS50405"/>
    </source>
</evidence>
<dbReference type="InterPro" id="IPR004045">
    <property type="entry name" value="Glutathione_S-Trfase_N"/>
</dbReference>
<dbReference type="InterPro" id="IPR004046">
    <property type="entry name" value="GST_C"/>
</dbReference>
<feature type="domain" description="GST C-terminal" evidence="2">
    <location>
        <begin position="89"/>
        <end position="205"/>
    </location>
</feature>
<dbReference type="InterPro" id="IPR040079">
    <property type="entry name" value="Glutathione_S-Trfase"/>
</dbReference>
<dbReference type="GO" id="GO:0016740">
    <property type="term" value="F:transferase activity"/>
    <property type="evidence" value="ECO:0007669"/>
    <property type="project" value="UniProtKB-KW"/>
</dbReference>
<dbReference type="SUPFAM" id="SSF52833">
    <property type="entry name" value="Thioredoxin-like"/>
    <property type="match status" value="1"/>
</dbReference>
<keyword evidence="4" id="KW-1185">Reference proteome</keyword>
<name>A0A432WPU8_9GAMM</name>
<organism evidence="3 4">
    <name type="scientific">Aliidiomarina sanyensis</name>
    <dbReference type="NCBI Taxonomy" id="1249555"/>
    <lineage>
        <taxon>Bacteria</taxon>
        <taxon>Pseudomonadati</taxon>
        <taxon>Pseudomonadota</taxon>
        <taxon>Gammaproteobacteria</taxon>
        <taxon>Alteromonadales</taxon>
        <taxon>Idiomarinaceae</taxon>
        <taxon>Aliidiomarina</taxon>
    </lineage>
</organism>
<comment type="caution">
    <text evidence="3">The sequence shown here is derived from an EMBL/GenBank/DDBJ whole genome shotgun (WGS) entry which is preliminary data.</text>
</comment>
<dbReference type="Gene3D" id="1.20.1050.10">
    <property type="match status" value="1"/>
</dbReference>
<dbReference type="InterPro" id="IPR034345">
    <property type="entry name" value="Gtt2-like_N"/>
</dbReference>
<evidence type="ECO:0000313" key="4">
    <source>
        <dbReference type="Proteomes" id="UP000288405"/>
    </source>
</evidence>
<dbReference type="InterPro" id="IPR036249">
    <property type="entry name" value="Thioredoxin-like_sf"/>
</dbReference>
<dbReference type="SFLD" id="SFLDG00358">
    <property type="entry name" value="Main_(cytGST)"/>
    <property type="match status" value="1"/>
</dbReference>
<evidence type="ECO:0000259" key="1">
    <source>
        <dbReference type="PROSITE" id="PS50404"/>
    </source>
</evidence>
<dbReference type="AlphaFoldDB" id="A0A432WPU8"/>
<proteinExistence type="predicted"/>
<accession>A0A432WPU8</accession>
<dbReference type="PANTHER" id="PTHR44051:SF8">
    <property type="entry name" value="GLUTATHIONE S-TRANSFERASE GSTA"/>
    <property type="match status" value="1"/>
</dbReference>
<dbReference type="Pfam" id="PF13409">
    <property type="entry name" value="GST_N_2"/>
    <property type="match status" value="1"/>
</dbReference>
<dbReference type="SFLD" id="SFLDS00019">
    <property type="entry name" value="Glutathione_Transferase_(cytos"/>
    <property type="match status" value="1"/>
</dbReference>
<dbReference type="InterPro" id="IPR036282">
    <property type="entry name" value="Glutathione-S-Trfase_C_sf"/>
</dbReference>
<dbReference type="OrthoDB" id="9797500at2"/>
<dbReference type="Proteomes" id="UP000288405">
    <property type="component" value="Unassembled WGS sequence"/>
</dbReference>
<dbReference type="RefSeq" id="WP_126776146.1">
    <property type="nucleotide sequence ID" value="NZ_PIPM01000002.1"/>
</dbReference>